<evidence type="ECO:0000313" key="3">
    <source>
        <dbReference type="Proteomes" id="UP000620559"/>
    </source>
</evidence>
<sequence length="84" mass="9785">MVAIPEILLARRWIVANSGGISTFAVRGIGKNWWKLEKNTTIPNELRLVNDYGNHWLWEPSYTMRLEEYKSALRLVGDTFYKVS</sequence>
<proteinExistence type="predicted"/>
<protein>
    <recommendedName>
        <fullName evidence="1">Tse2 ADP-ribosyltransferase toxin domain-containing protein</fullName>
    </recommendedName>
</protein>
<dbReference type="RefSeq" id="WP_193922100.1">
    <property type="nucleotide sequence ID" value="NZ_JADEWL010000058.1"/>
</dbReference>
<accession>A0A8J7JV98</accession>
<dbReference type="AlphaFoldDB" id="A0A8J7JV98"/>
<dbReference type="InterPro" id="IPR041018">
    <property type="entry name" value="ADPRTs_Tse2"/>
</dbReference>
<comment type="caution">
    <text evidence="2">The sequence shown here is derived from an EMBL/GenBank/DDBJ whole genome shotgun (WGS) entry which is preliminary data.</text>
</comment>
<dbReference type="Pfam" id="PF18648">
    <property type="entry name" value="ADPRTs_Tse2"/>
    <property type="match status" value="1"/>
</dbReference>
<evidence type="ECO:0000259" key="1">
    <source>
        <dbReference type="Pfam" id="PF18648"/>
    </source>
</evidence>
<feature type="domain" description="Tse2 ADP-ribosyltransferase toxin" evidence="1">
    <location>
        <begin position="27"/>
        <end position="74"/>
    </location>
</feature>
<dbReference type="Proteomes" id="UP000620559">
    <property type="component" value="Unassembled WGS sequence"/>
</dbReference>
<keyword evidence="3" id="KW-1185">Reference proteome</keyword>
<organism evidence="2 3">
    <name type="scientific">Plectonema cf. radiosum LEGE 06105</name>
    <dbReference type="NCBI Taxonomy" id="945769"/>
    <lineage>
        <taxon>Bacteria</taxon>
        <taxon>Bacillati</taxon>
        <taxon>Cyanobacteriota</taxon>
        <taxon>Cyanophyceae</taxon>
        <taxon>Oscillatoriophycideae</taxon>
        <taxon>Oscillatoriales</taxon>
        <taxon>Microcoleaceae</taxon>
        <taxon>Plectonema</taxon>
    </lineage>
</organism>
<evidence type="ECO:0000313" key="2">
    <source>
        <dbReference type="EMBL" id="MBE9214375.1"/>
    </source>
</evidence>
<name>A0A8J7JV98_9CYAN</name>
<dbReference type="EMBL" id="JADEWL010000058">
    <property type="protein sequence ID" value="MBE9214375.1"/>
    <property type="molecule type" value="Genomic_DNA"/>
</dbReference>
<reference evidence="2" key="1">
    <citation type="submission" date="2020-10" db="EMBL/GenBank/DDBJ databases">
        <authorList>
            <person name="Castelo-Branco R."/>
            <person name="Eusebio N."/>
            <person name="Adriana R."/>
            <person name="Vieira A."/>
            <person name="Brugerolle De Fraissinette N."/>
            <person name="Rezende De Castro R."/>
            <person name="Schneider M.P."/>
            <person name="Vasconcelos V."/>
            <person name="Leao P.N."/>
        </authorList>
    </citation>
    <scope>NUCLEOTIDE SEQUENCE</scope>
    <source>
        <strain evidence="2">LEGE 06105</strain>
    </source>
</reference>
<gene>
    <name evidence="2" type="ORF">IQ247_17160</name>
</gene>